<dbReference type="InterPro" id="IPR000504">
    <property type="entry name" value="RRM_dom"/>
</dbReference>
<evidence type="ECO:0000259" key="3">
    <source>
        <dbReference type="PROSITE" id="PS50102"/>
    </source>
</evidence>
<dbReference type="SUPFAM" id="SSF54928">
    <property type="entry name" value="RNA-binding domain, RBD"/>
    <property type="match status" value="1"/>
</dbReference>
<feature type="compositionally biased region" description="Basic and acidic residues" evidence="2">
    <location>
        <begin position="147"/>
        <end position="159"/>
    </location>
</feature>
<dbReference type="InterPro" id="IPR035979">
    <property type="entry name" value="RBD_domain_sf"/>
</dbReference>
<dbReference type="Gene3D" id="3.30.70.330">
    <property type="match status" value="1"/>
</dbReference>
<dbReference type="CDD" id="cd00590">
    <property type="entry name" value="RRM_SF"/>
    <property type="match status" value="1"/>
</dbReference>
<dbReference type="GO" id="GO:0003723">
    <property type="term" value="F:RNA binding"/>
    <property type="evidence" value="ECO:0007669"/>
    <property type="project" value="UniProtKB-UniRule"/>
</dbReference>
<gene>
    <name evidence="4" type="ORF">COEREDRAFT_79541</name>
</gene>
<organism evidence="4 5">
    <name type="scientific">Coemansia reversa (strain ATCC 12441 / NRRL 1564)</name>
    <dbReference type="NCBI Taxonomy" id="763665"/>
    <lineage>
        <taxon>Eukaryota</taxon>
        <taxon>Fungi</taxon>
        <taxon>Fungi incertae sedis</taxon>
        <taxon>Zoopagomycota</taxon>
        <taxon>Kickxellomycotina</taxon>
        <taxon>Kickxellomycetes</taxon>
        <taxon>Kickxellales</taxon>
        <taxon>Kickxellaceae</taxon>
        <taxon>Coemansia</taxon>
    </lineage>
</organism>
<dbReference type="Pfam" id="PF00076">
    <property type="entry name" value="RRM_1"/>
    <property type="match status" value="1"/>
</dbReference>
<evidence type="ECO:0000313" key="5">
    <source>
        <dbReference type="Proteomes" id="UP000242474"/>
    </source>
</evidence>
<evidence type="ECO:0000256" key="2">
    <source>
        <dbReference type="SAM" id="MobiDB-lite"/>
    </source>
</evidence>
<evidence type="ECO:0000256" key="1">
    <source>
        <dbReference type="PROSITE-ProRule" id="PRU00176"/>
    </source>
</evidence>
<keyword evidence="5" id="KW-1185">Reference proteome</keyword>
<proteinExistence type="predicted"/>
<keyword evidence="1" id="KW-0694">RNA-binding</keyword>
<sequence length="187" mass="20995">MFRSLFARSSAASTLLRSQQYRGLACSTMYVKGIPSNYDVDKVRSVFEEFGNVYDTYIAPPRPQQSSTFAFVRFISGDLPETVEETANLPPPSEEDIKEVDAAASKAIYALSGTTLEGCNVSVQYANKNMPDHVQFQARLQIRREQDPEWAARKTRDNFSARGNSADYTRGFKEGFQAGLKEHKNTE</sequence>
<dbReference type="Proteomes" id="UP000242474">
    <property type="component" value="Unassembled WGS sequence"/>
</dbReference>
<feature type="domain" description="RRM" evidence="3">
    <location>
        <begin position="27"/>
        <end position="128"/>
    </location>
</feature>
<dbReference type="AlphaFoldDB" id="A0A2G5BJ68"/>
<dbReference type="InterPro" id="IPR012677">
    <property type="entry name" value="Nucleotide-bd_a/b_plait_sf"/>
</dbReference>
<name>A0A2G5BJ68_COERN</name>
<reference evidence="4 5" key="1">
    <citation type="journal article" date="2015" name="Genome Biol. Evol.">
        <title>Phylogenomic analyses indicate that early fungi evolved digesting cell walls of algal ancestors of land plants.</title>
        <authorList>
            <person name="Chang Y."/>
            <person name="Wang S."/>
            <person name="Sekimoto S."/>
            <person name="Aerts A.L."/>
            <person name="Choi C."/>
            <person name="Clum A."/>
            <person name="LaButti K.M."/>
            <person name="Lindquist E.A."/>
            <person name="Yee Ngan C."/>
            <person name="Ohm R.A."/>
            <person name="Salamov A.A."/>
            <person name="Grigoriev I.V."/>
            <person name="Spatafora J.W."/>
            <person name="Berbee M.L."/>
        </authorList>
    </citation>
    <scope>NUCLEOTIDE SEQUENCE [LARGE SCALE GENOMIC DNA]</scope>
    <source>
        <strain evidence="4 5">NRRL 1564</strain>
    </source>
</reference>
<feature type="region of interest" description="Disordered" evidence="2">
    <location>
        <begin position="147"/>
        <end position="170"/>
    </location>
</feature>
<dbReference type="PANTHER" id="PTHR15241:SF304">
    <property type="entry name" value="RRM DOMAIN-CONTAINING PROTEIN"/>
    <property type="match status" value="1"/>
</dbReference>
<protein>
    <recommendedName>
        <fullName evidence="3">RRM domain-containing protein</fullName>
    </recommendedName>
</protein>
<dbReference type="PROSITE" id="PS50102">
    <property type="entry name" value="RRM"/>
    <property type="match status" value="1"/>
</dbReference>
<evidence type="ECO:0000313" key="4">
    <source>
        <dbReference type="EMBL" id="PIA19031.1"/>
    </source>
</evidence>
<dbReference type="PANTHER" id="PTHR15241">
    <property type="entry name" value="TRANSFORMER-2-RELATED"/>
    <property type="match status" value="1"/>
</dbReference>
<accession>A0A2G5BJ68</accession>
<dbReference type="EMBL" id="KZ303488">
    <property type="protein sequence ID" value="PIA19031.1"/>
    <property type="molecule type" value="Genomic_DNA"/>
</dbReference>
<dbReference type="OrthoDB" id="1049195at2759"/>